<accession>F2UJW4</accession>
<feature type="compositionally biased region" description="Low complexity" evidence="15">
    <location>
        <begin position="1091"/>
        <end position="1105"/>
    </location>
</feature>
<dbReference type="GeneID" id="16071315"/>
<dbReference type="GO" id="GO:0006511">
    <property type="term" value="P:ubiquitin-dependent protein catabolic process"/>
    <property type="evidence" value="ECO:0007669"/>
    <property type="project" value="TreeGrafter"/>
</dbReference>
<feature type="compositionally biased region" description="Low complexity" evidence="15">
    <location>
        <begin position="798"/>
        <end position="812"/>
    </location>
</feature>
<keyword evidence="9" id="KW-0539">Nucleus</keyword>
<dbReference type="UniPathway" id="UPA00143"/>
<dbReference type="InterPro" id="IPR008984">
    <property type="entry name" value="SMAD_FHA_dom_sf"/>
</dbReference>
<evidence type="ECO:0000256" key="6">
    <source>
        <dbReference type="ARBA" id="ARBA00022679"/>
    </source>
</evidence>
<feature type="compositionally biased region" description="Low complexity" evidence="15">
    <location>
        <begin position="894"/>
        <end position="906"/>
    </location>
</feature>
<dbReference type="InterPro" id="IPR036770">
    <property type="entry name" value="Ankyrin_rpt-contain_sf"/>
</dbReference>
<dbReference type="EMBL" id="GL832977">
    <property type="protein sequence ID" value="EGD77413.1"/>
    <property type="molecule type" value="Genomic_DNA"/>
</dbReference>
<sequence>MSSGKSSLGGGAMRATLRRKNTEMVAPHAAASGSAQAEVELVPTSPSLPRVRVRGGPADPICIGRSEACDTTIENPYLSGTHCHLKLSDGKLFLKDTSSNGTQVEGKLVQRDAWTEVKRGDEITLVTETPTTAAVSFLARYRRTPQATAPQQADGNTEEEEVEELERRAPAADVEDAPPAKKSKTEHPSSVQGGDGGGGGDDEAPSGATTATTTASTAPATAEERGGSGDAMVTTADGDGDDADDEEGHIGAGGHENDQAASTATATATTAPATTATATAGTIGTSSTLTAGASDSDTTTTATAGTTAATAGTTAATAGTATTAVSSNGGEEEEEEDDMEENLLCSICRDVLHDAASLLPCLHTFCAGCCSQWLTSNSTCPDCRVNVRKMRRNHLVNNLVGVYLKSHPDKKRDAADIATLDAANQLKVRGKDELRFSARRRGWRDDDDYDDDDDDDDSNDDDDDGDFDGGRGGRVGRYGVRIGGFGMSFSFAPAPVALPPPRCAACDDASTNVMNFRCSGTGAAHMQCTCCRTYFPHRDLIAPSTTTTTAAATTTSTAATTTTPAATTATTPGATTPPVPASTGDDGDGDTTSSTTTGPADGDGDGDGDGGASSSSPPPSSTTAAAVSTPPPPVHCALCSRPFCNLFWTRGCRGPCTALGGCLRPLQDLTLVSSDLTAFINRNTYESQVMRDYLREKGMTPRDLLLTCIDRAASGALTAAAIGPVSRSTPTCRQCGLRVFNALAYEYRKALPASDLPRSAQVTPSGETRANCWYGYQCRTQHNRPHHAVRFNHPTHRPLGPYGPSNSSSPSAPRAPPYPGTGHAPPSDPSSVRYPNQEAWQRYYQHFNWTKWWEMQHKSNLAWHGHGRHPYPSHPGQYPVKPQSPQPTPPPPTSTAAATYTAASTTDGNNGHHRTRWQDWRWLTGFFISVGCIFALTVGIFVFVFRRLPSSSTPANRSNNEHMQLLAEIAQYDDPVFMPATKTAASGPAAPVNPAPPYDVNTAAGTTHTISISISNGNSNSNSTDSDSEACFQGLVTADHRHHDHHQQRDHHHHGHDSASSSEVGCSSSPWSSSIAHSDPATAASNSSADHSSPGQHSHSHSTGSVVIAMDDTPYNSSSSQQQQQQQQQQQHASLLPLLPLDQTTREQKQTNSQAMALPTYFRTDDADIPTISTSSCSGAANPSSPSPISPAAVWSRLYSLMTALWPAAATTSSSSPTHQHQHQHQRQRQHHSHISGGGRGGGAITADVAQYRRLLQHLYPRHLLDRAHAHRVLPLRTAVLLGDVDQLSALLEDTPPSLLAATDAAGRTLLHEAVLSRSGLDVALIAMLLRHRCPTEVPDLHGRTPLLCACELSKPAAVRAMAAGGADVNARDAMQQTGLMIACARNDADVASALLTAGADSALADGRGYTAMHWCCATGAVEAMTRLSAFTSRLVEVKTGAGDTCLHLAAREANEAVIKVLMGERASVRAVLLTSVNAFGQRAEDAAAAANHHAIARHLQQHRVALEQDVLCGRMSLKDRAPRRRRHASTPAGDGEDDGDAGRHLSTTRPGSKVGRAMYMRKHRHRHKVISQLRETRVRHLEGEGAAIAAAVAALKADRHSLMQALAAVSPEHLQRLKGRKARPAKRRALALVKTNGSAAPLSPPLAPPLAASVAAAAHGNRATKANRRRSLSGAAFV</sequence>
<dbReference type="InterPro" id="IPR002110">
    <property type="entry name" value="Ankyrin_rpt"/>
</dbReference>
<dbReference type="PROSITE" id="PS50089">
    <property type="entry name" value="ZF_RING_2"/>
    <property type="match status" value="1"/>
</dbReference>
<dbReference type="SMART" id="SM00184">
    <property type="entry name" value="RING"/>
    <property type="match status" value="1"/>
</dbReference>
<keyword evidence="10" id="KW-0131">Cell cycle</keyword>
<evidence type="ECO:0000256" key="3">
    <source>
        <dbReference type="ARBA" id="ARBA00004906"/>
    </source>
</evidence>
<dbReference type="SUPFAM" id="SSF48403">
    <property type="entry name" value="Ankyrin repeat"/>
    <property type="match status" value="1"/>
</dbReference>
<evidence type="ECO:0000256" key="4">
    <source>
        <dbReference type="ARBA" id="ARBA00012483"/>
    </source>
</evidence>
<dbReference type="Pfam" id="PF13923">
    <property type="entry name" value="zf-C3HC4_2"/>
    <property type="match status" value="1"/>
</dbReference>
<dbReference type="RefSeq" id="XP_004990757.1">
    <property type="nucleotide sequence ID" value="XM_004990700.1"/>
</dbReference>
<evidence type="ECO:0000256" key="13">
    <source>
        <dbReference type="PROSITE-ProRule" id="PRU00023"/>
    </source>
</evidence>
<proteinExistence type="predicted"/>
<feature type="region of interest" description="Disordered" evidence="15">
    <location>
        <begin position="445"/>
        <end position="473"/>
    </location>
</feature>
<protein>
    <recommendedName>
        <fullName evidence="4">RING-type E3 ubiquitin transferase</fullName>
        <ecNumber evidence="4">2.3.2.27</ecNumber>
    </recommendedName>
    <alternativeName>
        <fullName evidence="12">Checkpoint with forkhead and RING finger domains protein</fullName>
    </alternativeName>
    <alternativeName>
        <fullName evidence="11">RING-type E3 ubiquitin transferase CHFR</fullName>
    </alternativeName>
</protein>
<feature type="region of interest" description="Disordered" evidence="15">
    <location>
        <begin position="552"/>
        <end position="628"/>
    </location>
</feature>
<dbReference type="PROSITE" id="PS50297">
    <property type="entry name" value="ANK_REP_REGION"/>
    <property type="match status" value="2"/>
</dbReference>
<feature type="compositionally biased region" description="Low complexity" evidence="15">
    <location>
        <begin position="205"/>
        <end position="221"/>
    </location>
</feature>
<feature type="compositionally biased region" description="Acidic residues" evidence="15">
    <location>
        <begin position="445"/>
        <end position="467"/>
    </location>
</feature>
<feature type="compositionally biased region" description="Basic residues" evidence="15">
    <location>
        <begin position="1220"/>
        <end position="1234"/>
    </location>
</feature>
<feature type="compositionally biased region" description="Basic residues" evidence="15">
    <location>
        <begin position="1041"/>
        <end position="1055"/>
    </location>
</feature>
<feature type="region of interest" description="Disordered" evidence="15">
    <location>
        <begin position="1518"/>
        <end position="1556"/>
    </location>
</feature>
<keyword evidence="14" id="KW-0862">Zinc</keyword>
<dbReference type="STRING" id="946362.F2UJW4"/>
<feature type="region of interest" description="Disordered" evidence="15">
    <location>
        <begin position="866"/>
        <end position="913"/>
    </location>
</feature>
<feature type="compositionally biased region" description="Low complexity" evidence="15">
    <location>
        <begin position="552"/>
        <end position="574"/>
    </location>
</feature>
<dbReference type="Pfam" id="PF17979">
    <property type="entry name" value="zf-CRD"/>
    <property type="match status" value="1"/>
</dbReference>
<evidence type="ECO:0000256" key="14">
    <source>
        <dbReference type="PROSITE-ProRule" id="PRU00175"/>
    </source>
</evidence>
<keyword evidence="6" id="KW-0808">Transferase</keyword>
<dbReference type="EC" id="2.3.2.27" evidence="4"/>
<feature type="region of interest" description="Disordered" evidence="15">
    <location>
        <begin position="313"/>
        <end position="338"/>
    </location>
</feature>
<dbReference type="Gene3D" id="1.25.40.20">
    <property type="entry name" value="Ankyrin repeat-containing domain"/>
    <property type="match status" value="2"/>
</dbReference>
<dbReference type="Gene3D" id="2.60.200.20">
    <property type="match status" value="1"/>
</dbReference>
<dbReference type="PANTHER" id="PTHR16079">
    <property type="entry name" value="UBIQUITIN LIGASE PROTEIN CHFR"/>
    <property type="match status" value="1"/>
</dbReference>
<dbReference type="Pfam" id="PF00498">
    <property type="entry name" value="FHA"/>
    <property type="match status" value="1"/>
</dbReference>
<feature type="compositionally biased region" description="Low complexity" evidence="15">
    <location>
        <begin position="581"/>
        <end position="600"/>
    </location>
</feature>
<feature type="repeat" description="ANK" evidence="13">
    <location>
        <begin position="1342"/>
        <end position="1374"/>
    </location>
</feature>
<dbReference type="PROSITE" id="PS50006">
    <property type="entry name" value="FHA_DOMAIN"/>
    <property type="match status" value="1"/>
</dbReference>
<feature type="domain" description="RING-type" evidence="17">
    <location>
        <begin position="345"/>
        <end position="384"/>
    </location>
</feature>
<feature type="compositionally biased region" description="Low complexity" evidence="15">
    <location>
        <begin position="313"/>
        <end position="324"/>
    </location>
</feature>
<dbReference type="Proteomes" id="UP000007799">
    <property type="component" value="Unassembled WGS sequence"/>
</dbReference>
<evidence type="ECO:0000256" key="7">
    <source>
        <dbReference type="ARBA" id="ARBA00022776"/>
    </source>
</evidence>
<keyword evidence="19" id="KW-1185">Reference proteome</keyword>
<evidence type="ECO:0000313" key="19">
    <source>
        <dbReference type="Proteomes" id="UP000007799"/>
    </source>
</evidence>
<dbReference type="InterPro" id="IPR001841">
    <property type="entry name" value="Znf_RING"/>
</dbReference>
<evidence type="ECO:0000256" key="12">
    <source>
        <dbReference type="ARBA" id="ARBA00031332"/>
    </source>
</evidence>
<keyword evidence="14" id="KW-0863">Zinc-finger</keyword>
<feature type="compositionally biased region" description="Pro residues" evidence="15">
    <location>
        <begin position="882"/>
        <end position="893"/>
    </location>
</feature>
<dbReference type="eggNOG" id="KOG0802">
    <property type="taxonomic scope" value="Eukaryota"/>
</dbReference>
<evidence type="ECO:0000256" key="8">
    <source>
        <dbReference type="ARBA" id="ARBA00022786"/>
    </source>
</evidence>
<feature type="region of interest" description="Disordered" evidence="15">
    <location>
        <begin position="1041"/>
        <end position="1132"/>
    </location>
</feature>
<dbReference type="FunFam" id="3.30.40.10:FF:000203">
    <property type="entry name" value="E3 ubiquitin-protein ligase CHFR isoform X1"/>
    <property type="match status" value="1"/>
</dbReference>
<feature type="domain" description="FHA" evidence="16">
    <location>
        <begin position="61"/>
        <end position="109"/>
    </location>
</feature>
<dbReference type="GO" id="GO:0008270">
    <property type="term" value="F:zinc ion binding"/>
    <property type="evidence" value="ECO:0007669"/>
    <property type="project" value="UniProtKB-KW"/>
</dbReference>
<dbReference type="InParanoid" id="F2UJW4"/>
<dbReference type="GO" id="GO:0016567">
    <property type="term" value="P:protein ubiquitination"/>
    <property type="evidence" value="ECO:0007669"/>
    <property type="project" value="UniProtKB-UniPathway"/>
</dbReference>
<dbReference type="CDD" id="cd16503">
    <property type="entry name" value="RING-HC_CHFR"/>
    <property type="match status" value="1"/>
</dbReference>
<organism evidence="19">
    <name type="scientific">Salpingoeca rosetta (strain ATCC 50818 / BSB-021)</name>
    <dbReference type="NCBI Taxonomy" id="946362"/>
    <lineage>
        <taxon>Eukaryota</taxon>
        <taxon>Choanoflagellata</taxon>
        <taxon>Craspedida</taxon>
        <taxon>Salpingoecidae</taxon>
        <taxon>Salpingoeca</taxon>
    </lineage>
</organism>
<keyword evidence="13" id="KW-0040">ANK repeat</keyword>
<evidence type="ECO:0000256" key="1">
    <source>
        <dbReference type="ARBA" id="ARBA00000900"/>
    </source>
</evidence>
<feature type="compositionally biased region" description="Low complexity" evidence="15">
    <location>
        <begin position="1058"/>
        <end position="1078"/>
    </location>
</feature>
<dbReference type="PANTHER" id="PTHR16079:SF4">
    <property type="entry name" value="E3 UBIQUITIN-PROTEIN LIGASE CHFR"/>
    <property type="match status" value="1"/>
</dbReference>
<evidence type="ECO:0000259" key="16">
    <source>
        <dbReference type="PROSITE" id="PS50006"/>
    </source>
</evidence>
<feature type="region of interest" description="Disordered" evidence="15">
    <location>
        <begin position="788"/>
        <end position="833"/>
    </location>
</feature>
<evidence type="ECO:0000256" key="11">
    <source>
        <dbReference type="ARBA" id="ARBA00029800"/>
    </source>
</evidence>
<feature type="compositionally biased region" description="Low complexity" evidence="15">
    <location>
        <begin position="1117"/>
        <end position="1131"/>
    </location>
</feature>
<feature type="compositionally biased region" description="Polar residues" evidence="15">
    <location>
        <begin position="145"/>
        <end position="155"/>
    </location>
</feature>
<evidence type="ECO:0000256" key="15">
    <source>
        <dbReference type="SAM" id="MobiDB-lite"/>
    </source>
</evidence>
<feature type="repeat" description="ANK" evidence="13">
    <location>
        <begin position="1442"/>
        <end position="1469"/>
    </location>
</feature>
<dbReference type="InterPro" id="IPR000253">
    <property type="entry name" value="FHA_dom"/>
</dbReference>
<keyword evidence="7" id="KW-0498">Mitosis</keyword>
<reference evidence="18" key="1">
    <citation type="submission" date="2009-08" db="EMBL/GenBank/DDBJ databases">
        <title>Annotation of Salpingoeca rosetta.</title>
        <authorList>
            <consortium name="The Broad Institute Genome Sequencing Platform"/>
            <person name="Russ C."/>
            <person name="Cuomo C."/>
            <person name="Burger G."/>
            <person name="Gray M.W."/>
            <person name="Holland P.W.H."/>
            <person name="King N."/>
            <person name="Lang F.B.F."/>
            <person name="Roger A.J."/>
            <person name="Ruiz-Trillo I."/>
            <person name="Young S.K."/>
            <person name="Zeng Q."/>
            <person name="Gargeya S."/>
            <person name="Alvarado L."/>
            <person name="Berlin A."/>
            <person name="Chapman S.B."/>
            <person name="Chen Z."/>
            <person name="Freedman E."/>
            <person name="Gellesch M."/>
            <person name="Goldberg J."/>
            <person name="Griggs A."/>
            <person name="Gujja S."/>
            <person name="Heilman E."/>
            <person name="Heiman D."/>
            <person name="Howarth C."/>
            <person name="Mehta T."/>
            <person name="Neiman D."/>
            <person name="Pearson M."/>
            <person name="Roberts A."/>
            <person name="Saif S."/>
            <person name="Shea T."/>
            <person name="Shenoy N."/>
            <person name="Sisk P."/>
            <person name="Stolte C."/>
            <person name="Sykes S."/>
            <person name="White J."/>
            <person name="Yandava C."/>
            <person name="Haas B."/>
            <person name="Nusbaum C."/>
            <person name="Birren B."/>
        </authorList>
    </citation>
    <scope>NUCLEOTIDE SEQUENCE [LARGE SCALE GENOMIC DNA]</scope>
    <source>
        <strain evidence="18">ATCC 50818</strain>
    </source>
</reference>
<dbReference type="InterPro" id="IPR013083">
    <property type="entry name" value="Znf_RING/FYVE/PHD"/>
</dbReference>
<dbReference type="GO" id="GO:0061630">
    <property type="term" value="F:ubiquitin protein ligase activity"/>
    <property type="evidence" value="ECO:0007669"/>
    <property type="project" value="UniProtKB-EC"/>
</dbReference>
<dbReference type="InterPro" id="IPR040909">
    <property type="entry name" value="CHFR_Znf-CRD"/>
</dbReference>
<dbReference type="CDD" id="cd00060">
    <property type="entry name" value="FHA"/>
    <property type="match status" value="1"/>
</dbReference>
<evidence type="ECO:0000256" key="9">
    <source>
        <dbReference type="ARBA" id="ARBA00023242"/>
    </source>
</evidence>
<dbReference type="InterPro" id="IPR052256">
    <property type="entry name" value="E3_ubiquitin-ligase_CHFR"/>
</dbReference>
<dbReference type="GO" id="GO:0005634">
    <property type="term" value="C:nucleus"/>
    <property type="evidence" value="ECO:0007669"/>
    <property type="project" value="UniProtKB-SubCell"/>
</dbReference>
<evidence type="ECO:0000259" key="17">
    <source>
        <dbReference type="PROSITE" id="PS50089"/>
    </source>
</evidence>
<comment type="catalytic activity">
    <reaction evidence="1">
        <text>S-ubiquitinyl-[E2 ubiquitin-conjugating enzyme]-L-cysteine + [acceptor protein]-L-lysine = [E2 ubiquitin-conjugating enzyme]-L-cysteine + N(6)-ubiquitinyl-[acceptor protein]-L-lysine.</text>
        <dbReference type="EC" id="2.3.2.27"/>
    </reaction>
</comment>
<evidence type="ECO:0000256" key="5">
    <source>
        <dbReference type="ARBA" id="ARBA00022618"/>
    </source>
</evidence>
<feature type="region of interest" description="Disordered" evidence="15">
    <location>
        <begin position="1210"/>
        <end position="1242"/>
    </location>
</feature>
<keyword evidence="14" id="KW-0479">Metal-binding</keyword>
<dbReference type="GO" id="GO:0051301">
    <property type="term" value="P:cell division"/>
    <property type="evidence" value="ECO:0007669"/>
    <property type="project" value="UniProtKB-KW"/>
</dbReference>
<dbReference type="SUPFAM" id="SSF57850">
    <property type="entry name" value="RING/U-box"/>
    <property type="match status" value="1"/>
</dbReference>
<dbReference type="PROSITE" id="PS50088">
    <property type="entry name" value="ANK_REPEAT"/>
    <property type="match status" value="2"/>
</dbReference>
<evidence type="ECO:0000256" key="10">
    <source>
        <dbReference type="ARBA" id="ARBA00023306"/>
    </source>
</evidence>
<feature type="region of interest" description="Disordered" evidence="15">
    <location>
        <begin position="144"/>
        <end position="273"/>
    </location>
</feature>
<dbReference type="SMART" id="SM00240">
    <property type="entry name" value="FHA"/>
    <property type="match status" value="1"/>
</dbReference>
<dbReference type="Pfam" id="PF00023">
    <property type="entry name" value="Ank"/>
    <property type="match status" value="2"/>
</dbReference>
<gene>
    <name evidence="18" type="ORF">PTSG_12744</name>
</gene>
<dbReference type="Gene3D" id="3.30.40.10">
    <property type="entry name" value="Zinc/RING finger domain, C3HC4 (zinc finger)"/>
    <property type="match status" value="1"/>
</dbReference>
<dbReference type="SUPFAM" id="SSF49879">
    <property type="entry name" value="SMAD/FHA domain"/>
    <property type="match status" value="1"/>
</dbReference>
<dbReference type="OrthoDB" id="1305878at2759"/>
<feature type="compositionally biased region" description="Acidic residues" evidence="15">
    <location>
        <begin position="238"/>
        <end position="247"/>
    </location>
</feature>
<feature type="compositionally biased region" description="Low complexity" evidence="15">
    <location>
        <begin position="1210"/>
        <end position="1219"/>
    </location>
</feature>
<keyword evidence="8" id="KW-0833">Ubl conjugation pathway</keyword>
<evidence type="ECO:0000313" key="18">
    <source>
        <dbReference type="EMBL" id="EGD77413.1"/>
    </source>
</evidence>
<name>F2UJW4_SALR5</name>
<comment type="pathway">
    <text evidence="3">Protein modification; protein ubiquitination.</text>
</comment>
<feature type="compositionally biased region" description="Low complexity" evidence="15">
    <location>
        <begin position="260"/>
        <end position="273"/>
    </location>
</feature>
<keyword evidence="5" id="KW-0132">Cell division</keyword>
<dbReference type="KEGG" id="sre:PTSG_12744"/>
<evidence type="ECO:0000256" key="2">
    <source>
        <dbReference type="ARBA" id="ARBA00004123"/>
    </source>
</evidence>
<comment type="subcellular location">
    <subcellularLocation>
        <location evidence="2">Nucleus</location>
    </subcellularLocation>
</comment>
<dbReference type="SMART" id="SM00248">
    <property type="entry name" value="ANK"/>
    <property type="match status" value="6"/>
</dbReference>